<sequence>MVTTEIERIKVGKLQDQSAKDDYPYHFHVGGASLAIGAASSNVGNVVGHAGAGDSVVAAASNVISGLVGAVGSTLDQNVM</sequence>
<protein>
    <submittedName>
        <fullName evidence="1">Uncharacterized protein</fullName>
    </submittedName>
</protein>
<evidence type="ECO:0000313" key="2">
    <source>
        <dbReference type="Proteomes" id="UP000299102"/>
    </source>
</evidence>
<proteinExistence type="predicted"/>
<accession>A0A4C1U1D3</accession>
<comment type="caution">
    <text evidence="1">The sequence shown here is derived from an EMBL/GenBank/DDBJ whole genome shotgun (WGS) entry which is preliminary data.</text>
</comment>
<evidence type="ECO:0000313" key="1">
    <source>
        <dbReference type="EMBL" id="GBP20038.1"/>
    </source>
</evidence>
<gene>
    <name evidence="1" type="ORF">EVAR_13804_1</name>
</gene>
<dbReference type="Proteomes" id="UP000299102">
    <property type="component" value="Unassembled WGS sequence"/>
</dbReference>
<keyword evidence="2" id="KW-1185">Reference proteome</keyword>
<dbReference type="EMBL" id="BGZK01000114">
    <property type="protein sequence ID" value="GBP20038.1"/>
    <property type="molecule type" value="Genomic_DNA"/>
</dbReference>
<reference evidence="1 2" key="1">
    <citation type="journal article" date="2019" name="Commun. Biol.">
        <title>The bagworm genome reveals a unique fibroin gene that provides high tensile strength.</title>
        <authorList>
            <person name="Kono N."/>
            <person name="Nakamura H."/>
            <person name="Ohtoshi R."/>
            <person name="Tomita M."/>
            <person name="Numata K."/>
            <person name="Arakawa K."/>
        </authorList>
    </citation>
    <scope>NUCLEOTIDE SEQUENCE [LARGE SCALE GENOMIC DNA]</scope>
</reference>
<organism evidence="1 2">
    <name type="scientific">Eumeta variegata</name>
    <name type="common">Bagworm moth</name>
    <name type="synonym">Eumeta japonica</name>
    <dbReference type="NCBI Taxonomy" id="151549"/>
    <lineage>
        <taxon>Eukaryota</taxon>
        <taxon>Metazoa</taxon>
        <taxon>Ecdysozoa</taxon>
        <taxon>Arthropoda</taxon>
        <taxon>Hexapoda</taxon>
        <taxon>Insecta</taxon>
        <taxon>Pterygota</taxon>
        <taxon>Neoptera</taxon>
        <taxon>Endopterygota</taxon>
        <taxon>Lepidoptera</taxon>
        <taxon>Glossata</taxon>
        <taxon>Ditrysia</taxon>
        <taxon>Tineoidea</taxon>
        <taxon>Psychidae</taxon>
        <taxon>Oiketicinae</taxon>
        <taxon>Eumeta</taxon>
    </lineage>
</organism>
<dbReference type="AlphaFoldDB" id="A0A4C1U1D3"/>
<name>A0A4C1U1D3_EUMVA</name>